<keyword evidence="4 7" id="KW-0472">Membrane</keyword>
<dbReference type="InterPro" id="IPR049326">
    <property type="entry name" value="Rhodopsin_dom_fungi"/>
</dbReference>
<feature type="transmembrane region" description="Helical" evidence="7">
    <location>
        <begin position="121"/>
        <end position="142"/>
    </location>
</feature>
<evidence type="ECO:0000256" key="6">
    <source>
        <dbReference type="SAM" id="MobiDB-lite"/>
    </source>
</evidence>
<comment type="subcellular location">
    <subcellularLocation>
        <location evidence="1">Membrane</location>
        <topology evidence="1">Multi-pass membrane protein</topology>
    </subcellularLocation>
</comment>
<name>A0A6A5UML0_9PLEO</name>
<dbReference type="Pfam" id="PF20684">
    <property type="entry name" value="Fung_rhodopsin"/>
    <property type="match status" value="1"/>
</dbReference>
<proteinExistence type="inferred from homology"/>
<feature type="transmembrane region" description="Helical" evidence="7">
    <location>
        <begin position="85"/>
        <end position="109"/>
    </location>
</feature>
<feature type="region of interest" description="Disordered" evidence="6">
    <location>
        <begin position="316"/>
        <end position="340"/>
    </location>
</feature>
<organism evidence="9 10">
    <name type="scientific">Bimuria novae-zelandiae CBS 107.79</name>
    <dbReference type="NCBI Taxonomy" id="1447943"/>
    <lineage>
        <taxon>Eukaryota</taxon>
        <taxon>Fungi</taxon>
        <taxon>Dikarya</taxon>
        <taxon>Ascomycota</taxon>
        <taxon>Pezizomycotina</taxon>
        <taxon>Dothideomycetes</taxon>
        <taxon>Pleosporomycetidae</taxon>
        <taxon>Pleosporales</taxon>
        <taxon>Massarineae</taxon>
        <taxon>Didymosphaeriaceae</taxon>
        <taxon>Bimuria</taxon>
    </lineage>
</organism>
<dbReference type="PANTHER" id="PTHR33048:SF96">
    <property type="entry name" value="INTEGRAL MEMBRANE PROTEIN"/>
    <property type="match status" value="1"/>
</dbReference>
<evidence type="ECO:0000313" key="9">
    <source>
        <dbReference type="EMBL" id="KAF1966171.1"/>
    </source>
</evidence>
<dbReference type="EMBL" id="ML976750">
    <property type="protein sequence ID" value="KAF1966171.1"/>
    <property type="molecule type" value="Genomic_DNA"/>
</dbReference>
<dbReference type="AlphaFoldDB" id="A0A6A5UML0"/>
<dbReference type="GO" id="GO:0016020">
    <property type="term" value="C:membrane"/>
    <property type="evidence" value="ECO:0007669"/>
    <property type="project" value="UniProtKB-SubCell"/>
</dbReference>
<feature type="transmembrane region" description="Helical" evidence="7">
    <location>
        <begin position="162"/>
        <end position="192"/>
    </location>
</feature>
<evidence type="ECO:0000256" key="2">
    <source>
        <dbReference type="ARBA" id="ARBA00022692"/>
    </source>
</evidence>
<evidence type="ECO:0000256" key="1">
    <source>
        <dbReference type="ARBA" id="ARBA00004141"/>
    </source>
</evidence>
<keyword evidence="2 7" id="KW-0812">Transmembrane</keyword>
<evidence type="ECO:0000313" key="10">
    <source>
        <dbReference type="Proteomes" id="UP000800036"/>
    </source>
</evidence>
<evidence type="ECO:0000259" key="8">
    <source>
        <dbReference type="Pfam" id="PF20684"/>
    </source>
</evidence>
<evidence type="ECO:0000256" key="3">
    <source>
        <dbReference type="ARBA" id="ARBA00022989"/>
    </source>
</evidence>
<dbReference type="InterPro" id="IPR052337">
    <property type="entry name" value="SAT4-like"/>
</dbReference>
<reference evidence="9" key="1">
    <citation type="journal article" date="2020" name="Stud. Mycol.">
        <title>101 Dothideomycetes genomes: a test case for predicting lifestyles and emergence of pathogens.</title>
        <authorList>
            <person name="Haridas S."/>
            <person name="Albert R."/>
            <person name="Binder M."/>
            <person name="Bloem J."/>
            <person name="Labutti K."/>
            <person name="Salamov A."/>
            <person name="Andreopoulos B."/>
            <person name="Baker S."/>
            <person name="Barry K."/>
            <person name="Bills G."/>
            <person name="Bluhm B."/>
            <person name="Cannon C."/>
            <person name="Castanera R."/>
            <person name="Culley D."/>
            <person name="Daum C."/>
            <person name="Ezra D."/>
            <person name="Gonzalez J."/>
            <person name="Henrissat B."/>
            <person name="Kuo A."/>
            <person name="Liang C."/>
            <person name="Lipzen A."/>
            <person name="Lutzoni F."/>
            <person name="Magnuson J."/>
            <person name="Mondo S."/>
            <person name="Nolan M."/>
            <person name="Ohm R."/>
            <person name="Pangilinan J."/>
            <person name="Park H.-J."/>
            <person name="Ramirez L."/>
            <person name="Alfaro M."/>
            <person name="Sun H."/>
            <person name="Tritt A."/>
            <person name="Yoshinaga Y."/>
            <person name="Zwiers L.-H."/>
            <person name="Turgeon B."/>
            <person name="Goodwin S."/>
            <person name="Spatafora J."/>
            <person name="Crous P."/>
            <person name="Grigoriev I."/>
        </authorList>
    </citation>
    <scope>NUCLEOTIDE SEQUENCE</scope>
    <source>
        <strain evidence="9">CBS 107.79</strain>
    </source>
</reference>
<sequence>MVANRGPELVAVCSTFVSLAVTSVLLRLYVRLRLVRAFGWDDVFMVTALAFQIMFTLSAINGVHWGTGRHMSDLNEEQITKALKWWYLCYPAYCLAMVFAKISVGLFLLRVTIQPLYRRIIYINMTATVITGLVFFFISVLQCSPVSFFWNKFHGTGTCVNIDAIIGIAFAYSAVASVCDFTFGLLPIFLVWNLNMAKNQKLMLIPILSMACIASIAVTVRMGFLMKFKSPDFLWDTLDVAIWSDIEQGLAITAGSLATLRPLYRDITRRLGWSEAATNTFPSGDHKDPRRWYRTPSIDQRKRSGPFSLVTITRAENDTRRSESSEENLAGRVPKPGPVRLRNDLVEESEQSKGFNSWRIQVGDRSDEELTATHGITKQTDVFLESNNQHLMR</sequence>
<dbReference type="OrthoDB" id="3923077at2759"/>
<evidence type="ECO:0000256" key="4">
    <source>
        <dbReference type="ARBA" id="ARBA00023136"/>
    </source>
</evidence>
<evidence type="ECO:0000256" key="5">
    <source>
        <dbReference type="ARBA" id="ARBA00038359"/>
    </source>
</evidence>
<comment type="similarity">
    <text evidence="5">Belongs to the SAT4 family.</text>
</comment>
<dbReference type="PANTHER" id="PTHR33048">
    <property type="entry name" value="PTH11-LIKE INTEGRAL MEMBRANE PROTEIN (AFU_ORTHOLOGUE AFUA_5G11245)"/>
    <property type="match status" value="1"/>
</dbReference>
<gene>
    <name evidence="9" type="ORF">BU23DRAFT_487509</name>
</gene>
<keyword evidence="3 7" id="KW-1133">Transmembrane helix</keyword>
<protein>
    <recommendedName>
        <fullName evidence="8">Rhodopsin domain-containing protein</fullName>
    </recommendedName>
</protein>
<keyword evidence="10" id="KW-1185">Reference proteome</keyword>
<evidence type="ECO:0000256" key="7">
    <source>
        <dbReference type="SAM" id="Phobius"/>
    </source>
</evidence>
<feature type="domain" description="Rhodopsin" evidence="8">
    <location>
        <begin position="26"/>
        <end position="265"/>
    </location>
</feature>
<feature type="transmembrane region" description="Helical" evidence="7">
    <location>
        <begin position="42"/>
        <end position="65"/>
    </location>
</feature>
<feature type="transmembrane region" description="Helical" evidence="7">
    <location>
        <begin position="6"/>
        <end position="30"/>
    </location>
</feature>
<feature type="transmembrane region" description="Helical" evidence="7">
    <location>
        <begin position="204"/>
        <end position="226"/>
    </location>
</feature>
<dbReference type="Proteomes" id="UP000800036">
    <property type="component" value="Unassembled WGS sequence"/>
</dbReference>
<accession>A0A6A5UML0</accession>